<dbReference type="Proteomes" id="UP000644610">
    <property type="component" value="Unassembled WGS sequence"/>
</dbReference>
<dbReference type="PRINTS" id="PR00598">
    <property type="entry name" value="HTHMARR"/>
</dbReference>
<evidence type="ECO:0000256" key="3">
    <source>
        <dbReference type="ARBA" id="ARBA00023163"/>
    </source>
</evidence>
<gene>
    <name evidence="5" type="ORF">Psi02_57160</name>
</gene>
<keyword evidence="6" id="KW-1185">Reference proteome</keyword>
<evidence type="ECO:0000256" key="1">
    <source>
        <dbReference type="ARBA" id="ARBA00023015"/>
    </source>
</evidence>
<evidence type="ECO:0000256" key="2">
    <source>
        <dbReference type="ARBA" id="ARBA00023125"/>
    </source>
</evidence>
<dbReference type="InterPro" id="IPR036388">
    <property type="entry name" value="WH-like_DNA-bd_sf"/>
</dbReference>
<dbReference type="Gene3D" id="1.10.10.10">
    <property type="entry name" value="Winged helix-like DNA-binding domain superfamily/Winged helix DNA-binding domain"/>
    <property type="match status" value="1"/>
</dbReference>
<keyword evidence="2" id="KW-0238">DNA-binding</keyword>
<dbReference type="RefSeq" id="WP_203978802.1">
    <property type="nucleotide sequence ID" value="NZ_BAAAKY010000077.1"/>
</dbReference>
<accession>A0A8J3UQA4</accession>
<comment type="caution">
    <text evidence="5">The sequence shown here is derived from an EMBL/GenBank/DDBJ whole genome shotgun (WGS) entry which is preliminary data.</text>
</comment>
<dbReference type="Pfam" id="PF12802">
    <property type="entry name" value="MarR_2"/>
    <property type="match status" value="1"/>
</dbReference>
<evidence type="ECO:0000313" key="6">
    <source>
        <dbReference type="Proteomes" id="UP000644610"/>
    </source>
</evidence>
<proteinExistence type="predicted"/>
<dbReference type="SMART" id="SM00347">
    <property type="entry name" value="HTH_MARR"/>
    <property type="match status" value="1"/>
</dbReference>
<evidence type="ECO:0000259" key="4">
    <source>
        <dbReference type="PROSITE" id="PS50995"/>
    </source>
</evidence>
<evidence type="ECO:0000313" key="5">
    <source>
        <dbReference type="EMBL" id="GII49292.1"/>
    </source>
</evidence>
<dbReference type="SUPFAM" id="SSF46785">
    <property type="entry name" value="Winged helix' DNA-binding domain"/>
    <property type="match status" value="1"/>
</dbReference>
<name>A0A8J3UQA4_9ACTN</name>
<dbReference type="GO" id="GO:0003700">
    <property type="term" value="F:DNA-binding transcription factor activity"/>
    <property type="evidence" value="ECO:0007669"/>
    <property type="project" value="InterPro"/>
</dbReference>
<dbReference type="PROSITE" id="PS50995">
    <property type="entry name" value="HTH_MARR_2"/>
    <property type="match status" value="1"/>
</dbReference>
<keyword evidence="1" id="KW-0805">Transcription regulation</keyword>
<dbReference type="PANTHER" id="PTHR42756">
    <property type="entry name" value="TRANSCRIPTIONAL REGULATOR, MARR"/>
    <property type="match status" value="1"/>
</dbReference>
<reference evidence="5" key="1">
    <citation type="submission" date="2021-01" db="EMBL/GenBank/DDBJ databases">
        <title>Whole genome shotgun sequence of Planotetraspora silvatica NBRC 100141.</title>
        <authorList>
            <person name="Komaki H."/>
            <person name="Tamura T."/>
        </authorList>
    </citation>
    <scope>NUCLEOTIDE SEQUENCE</scope>
    <source>
        <strain evidence="5">NBRC 100141</strain>
    </source>
</reference>
<organism evidence="5 6">
    <name type="scientific">Planotetraspora silvatica</name>
    <dbReference type="NCBI Taxonomy" id="234614"/>
    <lineage>
        <taxon>Bacteria</taxon>
        <taxon>Bacillati</taxon>
        <taxon>Actinomycetota</taxon>
        <taxon>Actinomycetes</taxon>
        <taxon>Streptosporangiales</taxon>
        <taxon>Streptosporangiaceae</taxon>
        <taxon>Planotetraspora</taxon>
    </lineage>
</organism>
<dbReference type="AlphaFoldDB" id="A0A8J3UQA4"/>
<dbReference type="PANTHER" id="PTHR42756:SF1">
    <property type="entry name" value="TRANSCRIPTIONAL REPRESSOR OF EMRAB OPERON"/>
    <property type="match status" value="1"/>
</dbReference>
<protein>
    <recommendedName>
        <fullName evidence="4">HTH marR-type domain-containing protein</fullName>
    </recommendedName>
</protein>
<dbReference type="InterPro" id="IPR000835">
    <property type="entry name" value="HTH_MarR-typ"/>
</dbReference>
<dbReference type="EMBL" id="BOOQ01000040">
    <property type="protein sequence ID" value="GII49292.1"/>
    <property type="molecule type" value="Genomic_DNA"/>
</dbReference>
<feature type="domain" description="HTH marR-type" evidence="4">
    <location>
        <begin position="1"/>
        <end position="133"/>
    </location>
</feature>
<keyword evidence="3" id="KW-0804">Transcription</keyword>
<dbReference type="InterPro" id="IPR036390">
    <property type="entry name" value="WH_DNA-bd_sf"/>
</dbReference>
<sequence length="151" mass="16840">MPEFLDLHSKMSKALRAAAETAVRRHGLHLGQDHLLAVLWRQDGRTPGEVATMLNVTTPNVVKAATRMAAAGLLTRRRDDRDNRLVRLWLTDAGRALQAPIEKERLLLEEQVTADLTDAEREHLLSALTKIRRSAIALLDAPIDQRNSAIT</sequence>
<dbReference type="GO" id="GO:0003677">
    <property type="term" value="F:DNA binding"/>
    <property type="evidence" value="ECO:0007669"/>
    <property type="project" value="UniProtKB-KW"/>
</dbReference>